<dbReference type="AlphaFoldDB" id="A0A4Y2BAG4"/>
<dbReference type="Proteomes" id="UP000499080">
    <property type="component" value="Unassembled WGS sequence"/>
</dbReference>
<organism evidence="2 3">
    <name type="scientific">Araneus ventricosus</name>
    <name type="common">Orbweaver spider</name>
    <name type="synonym">Epeira ventricosa</name>
    <dbReference type="NCBI Taxonomy" id="182803"/>
    <lineage>
        <taxon>Eukaryota</taxon>
        <taxon>Metazoa</taxon>
        <taxon>Ecdysozoa</taxon>
        <taxon>Arthropoda</taxon>
        <taxon>Chelicerata</taxon>
        <taxon>Arachnida</taxon>
        <taxon>Araneae</taxon>
        <taxon>Araneomorphae</taxon>
        <taxon>Entelegynae</taxon>
        <taxon>Araneoidea</taxon>
        <taxon>Araneidae</taxon>
        <taxon>Araneus</taxon>
    </lineage>
</organism>
<accession>A0A4Y2BAG4</accession>
<feature type="region of interest" description="Disordered" evidence="1">
    <location>
        <begin position="53"/>
        <end position="72"/>
    </location>
</feature>
<evidence type="ECO:0008006" key="4">
    <source>
        <dbReference type="Google" id="ProtNLM"/>
    </source>
</evidence>
<reference evidence="2 3" key="1">
    <citation type="journal article" date="2019" name="Sci. Rep.">
        <title>Orb-weaving spider Araneus ventricosus genome elucidates the spidroin gene catalogue.</title>
        <authorList>
            <person name="Kono N."/>
            <person name="Nakamura H."/>
            <person name="Ohtoshi R."/>
            <person name="Moran D.A.P."/>
            <person name="Shinohara A."/>
            <person name="Yoshida Y."/>
            <person name="Fujiwara M."/>
            <person name="Mori M."/>
            <person name="Tomita M."/>
            <person name="Arakawa K."/>
        </authorList>
    </citation>
    <scope>NUCLEOTIDE SEQUENCE [LARGE SCALE GENOMIC DNA]</scope>
</reference>
<evidence type="ECO:0000313" key="3">
    <source>
        <dbReference type="Proteomes" id="UP000499080"/>
    </source>
</evidence>
<keyword evidence="3" id="KW-1185">Reference proteome</keyword>
<dbReference type="OrthoDB" id="6514649at2759"/>
<evidence type="ECO:0000313" key="2">
    <source>
        <dbReference type="EMBL" id="GBL88094.1"/>
    </source>
</evidence>
<name>A0A4Y2BAG4_ARAVE</name>
<evidence type="ECO:0000256" key="1">
    <source>
        <dbReference type="SAM" id="MobiDB-lite"/>
    </source>
</evidence>
<sequence length="95" mass="10703">MDGRVGCAFAVFYNETEQHSTVFMAEVIAIQQAVQYVRANDLGERINLFGNSLPESERDKRKGTGRGNPWALDSYSHQEENALIAPCDLSQRRLN</sequence>
<dbReference type="EMBL" id="BGPR01000057">
    <property type="protein sequence ID" value="GBL88094.1"/>
    <property type="molecule type" value="Genomic_DNA"/>
</dbReference>
<comment type="caution">
    <text evidence="2">The sequence shown here is derived from an EMBL/GenBank/DDBJ whole genome shotgun (WGS) entry which is preliminary data.</text>
</comment>
<protein>
    <recommendedName>
        <fullName evidence="4">RNase H type-1 domain-containing protein</fullName>
    </recommendedName>
</protein>
<proteinExistence type="predicted"/>
<gene>
    <name evidence="2" type="ORF">AVEN_133741_1</name>
</gene>